<gene>
    <name evidence="1" type="ORF">BZG36_01032</name>
</gene>
<protein>
    <submittedName>
        <fullName evidence="1">Uncharacterized protein</fullName>
    </submittedName>
</protein>
<dbReference type="Proteomes" id="UP000242875">
    <property type="component" value="Unassembled WGS sequence"/>
</dbReference>
<accession>A0A261Y6C3</accession>
<evidence type="ECO:0000313" key="2">
    <source>
        <dbReference type="Proteomes" id="UP000242875"/>
    </source>
</evidence>
<name>A0A261Y6C3_9FUNG</name>
<keyword evidence="2" id="KW-1185">Reference proteome</keyword>
<proteinExistence type="predicted"/>
<organism evidence="1 2">
    <name type="scientific">Bifiguratus adelaidae</name>
    <dbReference type="NCBI Taxonomy" id="1938954"/>
    <lineage>
        <taxon>Eukaryota</taxon>
        <taxon>Fungi</taxon>
        <taxon>Fungi incertae sedis</taxon>
        <taxon>Mucoromycota</taxon>
        <taxon>Mucoromycotina</taxon>
        <taxon>Endogonomycetes</taxon>
        <taxon>Endogonales</taxon>
        <taxon>Endogonales incertae sedis</taxon>
        <taxon>Bifiguratus</taxon>
    </lineage>
</organism>
<dbReference type="InterPro" id="IPR007657">
    <property type="entry name" value="Glycosyltransferase_61"/>
</dbReference>
<dbReference type="EMBL" id="MVBO01000006">
    <property type="protein sequence ID" value="OZJ06131.1"/>
    <property type="molecule type" value="Genomic_DNA"/>
</dbReference>
<dbReference type="GO" id="GO:0016757">
    <property type="term" value="F:glycosyltransferase activity"/>
    <property type="evidence" value="ECO:0007669"/>
    <property type="project" value="InterPro"/>
</dbReference>
<sequence length="548" mass="62702">MNLWQRKLFRLLLGALLSSLTLLILYQTKWIRESLSLRRGTDEYMVQALDKVPASSWSCQGKGRGMICTYSNLCISSTLEDFVVTRDIEPAEPPPAVNIINADPSADLWWAPKIIQHSDLPREHAVYVNETVFVYGLYSPWHFSHMLFNGLIPLWQTMQEHGATRKSWTYRAMNFWGDPNSPALIDTDFITDAPDIVQNYWEAVTHKQQVRSRAPICFARAVVGTGNACSLEYCERPIYAKMYQSFRTQAAKFYSDHARWDMKAAHSNEHDMACVNSAVEEHIGSSERPMVIGFINRKSRNITNIPDAVNVIRDIAKRDHSSFLIRHIEFDHGCSLMSTEHVVRDLDILITPHGSQEGAAIYMKDNSVVLSIDHRGYWEPWFQWVMTAMGRRFYNFMCNDDSCLEFDPDTAKKLLLAEGIQLNREAVSRYISWKGVSPTEWLTEHLKSEGIGDTESYDTALRITYEYLKSAPRKIDLGRFSSFFSRIVREFGELSQLSFPEICRRGKCCGFSCQEKLGRNVFGSLADGRVKAWDGPVSPAGPDWHEDD</sequence>
<dbReference type="OrthoDB" id="529273at2759"/>
<evidence type="ECO:0000313" key="1">
    <source>
        <dbReference type="EMBL" id="OZJ06131.1"/>
    </source>
</evidence>
<comment type="caution">
    <text evidence="1">The sequence shown here is derived from an EMBL/GenBank/DDBJ whole genome shotgun (WGS) entry which is preliminary data.</text>
</comment>
<dbReference type="AlphaFoldDB" id="A0A261Y6C3"/>
<reference evidence="1 2" key="1">
    <citation type="journal article" date="2017" name="Mycologia">
        <title>Bifiguratus adelaidae, gen. et sp. nov., a new member of Mucoromycotina in endophytic and soil-dwelling habitats.</title>
        <authorList>
            <person name="Torres-Cruz T.J."/>
            <person name="Billingsley Tobias T.L."/>
            <person name="Almatruk M."/>
            <person name="Hesse C."/>
            <person name="Kuske C.R."/>
            <person name="Desiro A."/>
            <person name="Benucci G.M."/>
            <person name="Bonito G."/>
            <person name="Stajich J.E."/>
            <person name="Dunlap C."/>
            <person name="Arnold A.E."/>
            <person name="Porras-Alfaro A."/>
        </authorList>
    </citation>
    <scope>NUCLEOTIDE SEQUENCE [LARGE SCALE GENOMIC DNA]</scope>
    <source>
        <strain evidence="1 2">AZ0501</strain>
    </source>
</reference>
<dbReference type="PANTHER" id="PTHR20961">
    <property type="entry name" value="GLYCOSYLTRANSFERASE"/>
    <property type="match status" value="1"/>
</dbReference>